<dbReference type="InterPro" id="IPR052016">
    <property type="entry name" value="Bact_Sigma-Reg"/>
</dbReference>
<sequence length="457" mass="48107">MDPIVSPPLLLLIEKICVIVVAAYLITRTESFTELIEGRLTRKNQAAMALIFGAFSIFGTVSGVEVAGVVANVRDLGPVMGGLVGGPVVGLGAGLIGGGYRLLQGGFTGPACSLATVLVGSLAGLVYLANRRRFVGVGGAVVLTALFEALHMLTVLLLAEPRPEAVTVVRAAAAPMIVSNAVGALIFALMTTNLIRERETAKERDEYLIELERRRLELEIARKIQESFLPETVPALRGFEVAAISRPAEEVGGDFYDFVPTPGGRMGIAIADVSGKGVPAALFMVLSRAMVRASASGEPTAGEVARRANELISADANSGMFVTLFFALLDEEARTLRYVNAGHNPPLLLRGGTGEVALLKTRGIAMGVLEEAEMEEGEVELSEGDVVVLYTDGVTEATDAAGEQFGVERLLLLAKEHRSLPAAALVEEIAGAVLAFSEGEPQFDDITLVVLKGGRRG</sequence>
<dbReference type="HOGENOM" id="CLU_606380_0_0_2"/>
<organism evidence="9 10">
    <name type="scientific">Methanothrix harundinacea (strain 6Ac)</name>
    <name type="common">Methanosaeta harundinacea</name>
    <dbReference type="NCBI Taxonomy" id="1110509"/>
    <lineage>
        <taxon>Archaea</taxon>
        <taxon>Methanobacteriati</taxon>
        <taxon>Methanobacteriota</taxon>
        <taxon>Stenosarchaea group</taxon>
        <taxon>Methanomicrobia</taxon>
        <taxon>Methanotrichales</taxon>
        <taxon>Methanotrichaceae</taxon>
        <taxon>Methanothrix</taxon>
    </lineage>
</organism>
<dbReference type="GO" id="GO:0000155">
    <property type="term" value="F:phosphorelay sensor kinase activity"/>
    <property type="evidence" value="ECO:0007669"/>
    <property type="project" value="InterPro"/>
</dbReference>
<keyword evidence="3 7" id="KW-0812">Transmembrane</keyword>
<evidence type="ECO:0000256" key="7">
    <source>
        <dbReference type="SAM" id="Phobius"/>
    </source>
</evidence>
<evidence type="ECO:0000256" key="6">
    <source>
        <dbReference type="ARBA" id="ARBA00023136"/>
    </source>
</evidence>
<name>G7WQM0_METH6</name>
<dbReference type="GO" id="GO:0005886">
    <property type="term" value="C:plasma membrane"/>
    <property type="evidence" value="ECO:0007669"/>
    <property type="project" value="UniProtKB-SubCell"/>
</dbReference>
<dbReference type="Pfam" id="PF07694">
    <property type="entry name" value="5TM-5TMR_LYT"/>
    <property type="match status" value="1"/>
</dbReference>
<dbReference type="Proteomes" id="UP000005877">
    <property type="component" value="Chromosome"/>
</dbReference>
<evidence type="ECO:0000256" key="4">
    <source>
        <dbReference type="ARBA" id="ARBA00022801"/>
    </source>
</evidence>
<dbReference type="GeneID" id="12511480"/>
<evidence type="ECO:0000256" key="3">
    <source>
        <dbReference type="ARBA" id="ARBA00022692"/>
    </source>
</evidence>
<comment type="subcellular location">
    <subcellularLocation>
        <location evidence="1">Cell membrane</location>
        <topology evidence="1">Multi-pass membrane protein</topology>
    </subcellularLocation>
</comment>
<dbReference type="PANTHER" id="PTHR43156:SF2">
    <property type="entry name" value="STAGE II SPORULATION PROTEIN E"/>
    <property type="match status" value="1"/>
</dbReference>
<dbReference type="PANTHER" id="PTHR43156">
    <property type="entry name" value="STAGE II SPORULATION PROTEIN E-RELATED"/>
    <property type="match status" value="1"/>
</dbReference>
<protein>
    <submittedName>
        <fullName evidence="9">Conserved hypothetical membrane protein, SpoIIE and 5TMR of 5TMR-LYT family</fullName>
    </submittedName>
</protein>
<feature type="transmembrane region" description="Helical" evidence="7">
    <location>
        <begin position="107"/>
        <end position="128"/>
    </location>
</feature>
<keyword evidence="5 7" id="KW-1133">Transmembrane helix</keyword>
<evidence type="ECO:0000256" key="2">
    <source>
        <dbReference type="ARBA" id="ARBA00022475"/>
    </source>
</evidence>
<keyword evidence="4" id="KW-0378">Hydrolase</keyword>
<dbReference type="STRING" id="1110509.Mhar_2302"/>
<evidence type="ECO:0000259" key="8">
    <source>
        <dbReference type="SMART" id="SM00331"/>
    </source>
</evidence>
<keyword evidence="2" id="KW-1003">Cell membrane</keyword>
<evidence type="ECO:0000313" key="9">
    <source>
        <dbReference type="EMBL" id="AET65654.1"/>
    </source>
</evidence>
<dbReference type="InterPro" id="IPR011620">
    <property type="entry name" value="Sig_transdc_His_kinase_LytS_TM"/>
</dbReference>
<keyword evidence="10" id="KW-1185">Reference proteome</keyword>
<dbReference type="PATRIC" id="fig|1110509.7.peg.2549"/>
<evidence type="ECO:0000313" key="10">
    <source>
        <dbReference type="Proteomes" id="UP000005877"/>
    </source>
</evidence>
<dbReference type="SUPFAM" id="SSF81606">
    <property type="entry name" value="PP2C-like"/>
    <property type="match status" value="1"/>
</dbReference>
<evidence type="ECO:0000256" key="5">
    <source>
        <dbReference type="ARBA" id="ARBA00022989"/>
    </source>
</evidence>
<dbReference type="InterPro" id="IPR036457">
    <property type="entry name" value="PPM-type-like_dom_sf"/>
</dbReference>
<evidence type="ECO:0000256" key="1">
    <source>
        <dbReference type="ARBA" id="ARBA00004651"/>
    </source>
</evidence>
<dbReference type="EMBL" id="CP003117">
    <property type="protein sequence ID" value="AET65654.1"/>
    <property type="molecule type" value="Genomic_DNA"/>
</dbReference>
<keyword evidence="6 7" id="KW-0472">Membrane</keyword>
<feature type="transmembrane region" description="Helical" evidence="7">
    <location>
        <begin position="134"/>
        <end position="159"/>
    </location>
</feature>
<feature type="domain" description="PPM-type phosphatase" evidence="8">
    <location>
        <begin position="236"/>
        <end position="453"/>
    </location>
</feature>
<dbReference type="RefSeq" id="WP_014587830.1">
    <property type="nucleotide sequence ID" value="NC_017527.1"/>
</dbReference>
<feature type="transmembrane region" description="Helical" evidence="7">
    <location>
        <begin position="47"/>
        <end position="73"/>
    </location>
</feature>
<dbReference type="Gene3D" id="3.60.40.10">
    <property type="entry name" value="PPM-type phosphatase domain"/>
    <property type="match status" value="1"/>
</dbReference>
<proteinExistence type="predicted"/>
<dbReference type="GO" id="GO:0071555">
    <property type="term" value="P:cell wall organization"/>
    <property type="evidence" value="ECO:0007669"/>
    <property type="project" value="InterPro"/>
</dbReference>
<feature type="transmembrane region" description="Helical" evidence="7">
    <location>
        <begin position="79"/>
        <end position="100"/>
    </location>
</feature>
<dbReference type="Gene3D" id="1.10.1760.20">
    <property type="match status" value="1"/>
</dbReference>
<dbReference type="GO" id="GO:0016791">
    <property type="term" value="F:phosphatase activity"/>
    <property type="evidence" value="ECO:0007669"/>
    <property type="project" value="TreeGrafter"/>
</dbReference>
<dbReference type="KEGG" id="mhi:Mhar_2302"/>
<dbReference type="Pfam" id="PF07228">
    <property type="entry name" value="SpoIIE"/>
    <property type="match status" value="1"/>
</dbReference>
<accession>G7WQM0</accession>
<dbReference type="SMART" id="SM00331">
    <property type="entry name" value="PP2C_SIG"/>
    <property type="match status" value="1"/>
</dbReference>
<dbReference type="AlphaFoldDB" id="G7WQM0"/>
<gene>
    <name evidence="9" type="ordered locus">Mhar_2302</name>
</gene>
<dbReference type="OrthoDB" id="110858at2157"/>
<reference evidence="9 10" key="1">
    <citation type="journal article" date="2012" name="PLoS ONE">
        <title>The genome characteristics and predicted function of methyl-group oxidation pathway in the obligate aceticlastic methanogens, Methanosaeta spp.</title>
        <authorList>
            <person name="Zhu J."/>
            <person name="Zheng H."/>
            <person name="Ai G."/>
            <person name="Zhang G."/>
            <person name="Liu D."/>
            <person name="Liu X."/>
            <person name="Dong X."/>
        </authorList>
    </citation>
    <scope>NUCLEOTIDE SEQUENCE [LARGE SCALE GENOMIC DNA]</scope>
    <source>
        <strain evidence="9 10">6Ac</strain>
    </source>
</reference>
<feature type="transmembrane region" description="Helical" evidence="7">
    <location>
        <begin position="171"/>
        <end position="190"/>
    </location>
</feature>
<dbReference type="InterPro" id="IPR001932">
    <property type="entry name" value="PPM-type_phosphatase-like_dom"/>
</dbReference>
<feature type="transmembrane region" description="Helical" evidence="7">
    <location>
        <begin position="6"/>
        <end position="26"/>
    </location>
</feature>